<keyword evidence="2" id="KW-1185">Reference proteome</keyword>
<evidence type="ECO:0000313" key="1">
    <source>
        <dbReference type="EMBL" id="KPL55471.1"/>
    </source>
</evidence>
<evidence type="ECO:0000313" key="2">
    <source>
        <dbReference type="Proteomes" id="UP000048984"/>
    </source>
</evidence>
<dbReference type="PANTHER" id="PTHR38657:SF1">
    <property type="entry name" value="SLR1343 PROTEIN"/>
    <property type="match status" value="1"/>
</dbReference>
<dbReference type="InterPro" id="IPR007357">
    <property type="entry name" value="PhrB-like"/>
</dbReference>
<accession>A0A0P6VW05</accession>
<dbReference type="AlphaFoldDB" id="A0A0P6VW05"/>
<keyword evidence="1" id="KW-0456">Lyase</keyword>
<comment type="caution">
    <text evidence="1">The sequence shown here is derived from an EMBL/GenBank/DDBJ whole genome shotgun (WGS) entry which is preliminary data.</text>
</comment>
<gene>
    <name evidence="1" type="ORF">ABB55_27220</name>
</gene>
<dbReference type="Gene3D" id="1.10.579.10">
    <property type="entry name" value="DNA Cyclobutane Dipyrimidine Photolyase, subunit A, domain 3"/>
    <property type="match status" value="1"/>
</dbReference>
<sequence>MTVLRVILGDQLTGRLEVVAGADKGRDVILIAEVMAEATYVRHHVKKIAFLFSAMRHFAEALRAAGHVVRYVALDDAANTQSLEGEIRRAVAALQPSRIVVTEPGEWRLRESLKSLEAECGVPLDILPDTRFLCTHAEFDAWAEGRRELRMEYFYREMRRRHGILIEPDGTPAGGRWNFDADNRKPPKPGLASPPRVSFRKDAITLAVLDLVRRHFPDGYGRLEPFHFAVTRRQALRELDHFIAAILPGFGDHQDAMVRGEPYLSHSLLAAYLNAGLLDPLEVCRKAETANRDGLAPLNAAEGFIRQILGWREYVRGLYWRFMPGYVERNALGASEPLPWFYWSGETRMACMREAFAQTRDHAYSHHIQRLMVTGNFALLAGIDPKAVHEWYLAVYADAYEWVEAPNTLGMALYADGGLLASKPYAASGNYINRMSNFCSGCAYDPARSVGEGACPFNALYWDFLARHRDRFSRNARMPHVYATWDRMGPDKQAALRHQAEAHRTAMREGRL</sequence>
<dbReference type="GO" id="GO:0016829">
    <property type="term" value="F:lyase activity"/>
    <property type="evidence" value="ECO:0007669"/>
    <property type="project" value="UniProtKB-KW"/>
</dbReference>
<dbReference type="InterPro" id="IPR052551">
    <property type="entry name" value="UV-DNA_repair_photolyase"/>
</dbReference>
<reference evidence="1 2" key="2">
    <citation type="submission" date="2015-10" db="EMBL/GenBank/DDBJ databases">
        <title>Draft Genome Sequence of Prosthecomicrobium hirschii ATCC 27832.</title>
        <authorList>
            <person name="Daniel J."/>
            <person name="Givan S.A."/>
            <person name="Brun Y.V."/>
            <person name="Brown P.J."/>
        </authorList>
    </citation>
    <scope>NUCLEOTIDE SEQUENCE [LARGE SCALE GENOMIC DNA]</scope>
    <source>
        <strain evidence="1 2">16</strain>
    </source>
</reference>
<dbReference type="RefSeq" id="WP_054361637.1">
    <property type="nucleotide sequence ID" value="NZ_LJYW01000001.1"/>
</dbReference>
<dbReference type="Gene3D" id="3.40.50.620">
    <property type="entry name" value="HUPs"/>
    <property type="match status" value="1"/>
</dbReference>
<dbReference type="SUPFAM" id="SSF48173">
    <property type="entry name" value="Cryptochrome/photolyase FAD-binding domain"/>
    <property type="match status" value="1"/>
</dbReference>
<organism evidence="1 2">
    <name type="scientific">Prosthecodimorpha hirschii</name>
    <dbReference type="NCBI Taxonomy" id="665126"/>
    <lineage>
        <taxon>Bacteria</taxon>
        <taxon>Pseudomonadati</taxon>
        <taxon>Pseudomonadota</taxon>
        <taxon>Alphaproteobacteria</taxon>
        <taxon>Hyphomicrobiales</taxon>
        <taxon>Ancalomicrobiaceae</taxon>
        <taxon>Prosthecodimorpha</taxon>
    </lineage>
</organism>
<dbReference type="Pfam" id="PF04244">
    <property type="entry name" value="DPRP"/>
    <property type="match status" value="1"/>
</dbReference>
<dbReference type="InterPro" id="IPR036134">
    <property type="entry name" value="Crypto/Photolyase_FAD-like_sf"/>
</dbReference>
<dbReference type="Gene3D" id="1.25.40.80">
    <property type="match status" value="1"/>
</dbReference>
<dbReference type="STRING" id="665126.ABB55_27220"/>
<dbReference type="EMBL" id="LJYW01000001">
    <property type="protein sequence ID" value="KPL55471.1"/>
    <property type="molecule type" value="Genomic_DNA"/>
</dbReference>
<dbReference type="PANTHER" id="PTHR38657">
    <property type="entry name" value="SLR1343 PROTEIN"/>
    <property type="match status" value="1"/>
</dbReference>
<dbReference type="Gene3D" id="1.10.10.1710">
    <property type="entry name" value="Deoxyribodipyrimidine photolyase-related"/>
    <property type="match status" value="1"/>
</dbReference>
<dbReference type="Proteomes" id="UP000048984">
    <property type="component" value="Unassembled WGS sequence"/>
</dbReference>
<dbReference type="InterPro" id="IPR014729">
    <property type="entry name" value="Rossmann-like_a/b/a_fold"/>
</dbReference>
<name>A0A0P6VW05_9HYPH</name>
<proteinExistence type="predicted"/>
<protein>
    <submittedName>
        <fullName evidence="1">Deoxyribodipyrimidine photolyase</fullName>
    </submittedName>
</protein>
<reference evidence="1 2" key="1">
    <citation type="submission" date="2015-09" db="EMBL/GenBank/DDBJ databases">
        <authorList>
            <person name="Jackson K.R."/>
            <person name="Lunt B.L."/>
            <person name="Fisher J.N.B."/>
            <person name="Gardner A.V."/>
            <person name="Bailey M.E."/>
            <person name="Deus L.M."/>
            <person name="Earl A.S."/>
            <person name="Gibby P.D."/>
            <person name="Hartmann K.A."/>
            <person name="Liu J.E."/>
            <person name="Manci A.M."/>
            <person name="Nielsen D.A."/>
            <person name="Solomon M.B."/>
            <person name="Breakwell D.P."/>
            <person name="Burnett S.H."/>
            <person name="Grose J.H."/>
        </authorList>
    </citation>
    <scope>NUCLEOTIDE SEQUENCE [LARGE SCALE GENOMIC DNA]</scope>
    <source>
        <strain evidence="1 2">16</strain>
    </source>
</reference>